<name>A0A8S2FGP2_9BILA</name>
<dbReference type="Proteomes" id="UP000677228">
    <property type="component" value="Unassembled WGS sequence"/>
</dbReference>
<evidence type="ECO:0000313" key="1">
    <source>
        <dbReference type="EMBL" id="CAF1461591.1"/>
    </source>
</evidence>
<organism evidence="1 3">
    <name type="scientific">Didymodactylos carnosus</name>
    <dbReference type="NCBI Taxonomy" id="1234261"/>
    <lineage>
        <taxon>Eukaryota</taxon>
        <taxon>Metazoa</taxon>
        <taxon>Spiralia</taxon>
        <taxon>Gnathifera</taxon>
        <taxon>Rotifera</taxon>
        <taxon>Eurotatoria</taxon>
        <taxon>Bdelloidea</taxon>
        <taxon>Philodinida</taxon>
        <taxon>Philodinidae</taxon>
        <taxon>Didymodactylos</taxon>
    </lineage>
</organism>
<dbReference type="EMBL" id="CAJOBA010052432">
    <property type="protein sequence ID" value="CAF4254760.1"/>
    <property type="molecule type" value="Genomic_DNA"/>
</dbReference>
<protein>
    <recommendedName>
        <fullName evidence="4">MULE transposase domain-containing protein</fullName>
    </recommendedName>
</protein>
<dbReference type="EMBL" id="CAJNOK010030568">
    <property type="protein sequence ID" value="CAF1461591.1"/>
    <property type="molecule type" value="Genomic_DNA"/>
</dbReference>
<dbReference type="AlphaFoldDB" id="A0A8S2FGP2"/>
<evidence type="ECO:0008006" key="4">
    <source>
        <dbReference type="Google" id="ProtNLM"/>
    </source>
</evidence>
<gene>
    <name evidence="1" type="ORF">OVA965_LOCUS35264</name>
    <name evidence="2" type="ORF">TMI583_LOCUS36224</name>
</gene>
<evidence type="ECO:0000313" key="2">
    <source>
        <dbReference type="EMBL" id="CAF4254760.1"/>
    </source>
</evidence>
<evidence type="ECO:0000313" key="3">
    <source>
        <dbReference type="Proteomes" id="UP000677228"/>
    </source>
</evidence>
<reference evidence="1" key="1">
    <citation type="submission" date="2021-02" db="EMBL/GenBank/DDBJ databases">
        <authorList>
            <person name="Nowell W R."/>
        </authorList>
    </citation>
    <scope>NUCLEOTIDE SEQUENCE</scope>
</reference>
<sequence>MYENGLTLVQIKKAVKVAYPQVTSDTQIQDVARWHRHKSRSSMKFIEDLQLCCAQRNLCPTSDKPHVVFVPYYEVIDIEHTFICLTTRQLLSTRQHSSVLAVDGTYKITSNNLPLLVFGTSDLNRHFFPIGICLISTDESADAFKILLHISSSELGVNGE</sequence>
<dbReference type="Proteomes" id="UP000682733">
    <property type="component" value="Unassembled WGS sequence"/>
</dbReference>
<accession>A0A8S2FGP2</accession>
<proteinExistence type="predicted"/>
<comment type="caution">
    <text evidence="1">The sequence shown here is derived from an EMBL/GenBank/DDBJ whole genome shotgun (WGS) entry which is preliminary data.</text>
</comment>